<evidence type="ECO:0000256" key="4">
    <source>
        <dbReference type="ARBA" id="ARBA00022793"/>
    </source>
</evidence>
<dbReference type="EC" id="4.1.1.48" evidence="8"/>
<keyword evidence="11" id="KW-1185">Reference proteome</keyword>
<comment type="pathway">
    <text evidence="2 8">Amino-acid biosynthesis; L-tryptophan biosynthesis; L-tryptophan from chorismate: step 4/5.</text>
</comment>
<dbReference type="CDD" id="cd00331">
    <property type="entry name" value="IGPS"/>
    <property type="match status" value="1"/>
</dbReference>
<comment type="catalytic activity">
    <reaction evidence="1 8">
        <text>1-(2-carboxyphenylamino)-1-deoxy-D-ribulose 5-phosphate + H(+) = (1S,2R)-1-C-(indol-3-yl)glycerol 3-phosphate + CO2 + H2O</text>
        <dbReference type="Rhea" id="RHEA:23476"/>
        <dbReference type="ChEBI" id="CHEBI:15377"/>
        <dbReference type="ChEBI" id="CHEBI:15378"/>
        <dbReference type="ChEBI" id="CHEBI:16526"/>
        <dbReference type="ChEBI" id="CHEBI:58613"/>
        <dbReference type="ChEBI" id="CHEBI:58866"/>
        <dbReference type="EC" id="4.1.1.48"/>
    </reaction>
</comment>
<dbReference type="PANTHER" id="PTHR22854:SF2">
    <property type="entry name" value="INDOLE-3-GLYCEROL-PHOSPHATE SYNTHASE"/>
    <property type="match status" value="1"/>
</dbReference>
<dbReference type="Pfam" id="PF00218">
    <property type="entry name" value="IGPS"/>
    <property type="match status" value="1"/>
</dbReference>
<gene>
    <name evidence="8" type="primary">trpC</name>
    <name evidence="10" type="ORF">ABID49_000011</name>
</gene>
<dbReference type="SUPFAM" id="SSF51366">
    <property type="entry name" value="Ribulose-phoshate binding barrel"/>
    <property type="match status" value="1"/>
</dbReference>
<keyword evidence="7 8" id="KW-0456">Lyase</keyword>
<proteinExistence type="inferred from homology"/>
<evidence type="ECO:0000259" key="9">
    <source>
        <dbReference type="Pfam" id="PF00218"/>
    </source>
</evidence>
<dbReference type="Gene3D" id="3.20.20.70">
    <property type="entry name" value="Aldolase class I"/>
    <property type="match status" value="1"/>
</dbReference>
<dbReference type="HAMAP" id="MF_00134_B">
    <property type="entry name" value="IGPS_B"/>
    <property type="match status" value="1"/>
</dbReference>
<feature type="domain" description="Indole-3-glycerol phosphate synthase" evidence="9">
    <location>
        <begin position="6"/>
        <end position="254"/>
    </location>
</feature>
<dbReference type="NCBIfam" id="NF001377">
    <property type="entry name" value="PRK00278.2-4"/>
    <property type="match status" value="1"/>
</dbReference>
<dbReference type="InterPro" id="IPR011060">
    <property type="entry name" value="RibuloseP-bd_barrel"/>
</dbReference>
<dbReference type="Proteomes" id="UP001549099">
    <property type="component" value="Unassembled WGS sequence"/>
</dbReference>
<evidence type="ECO:0000256" key="1">
    <source>
        <dbReference type="ARBA" id="ARBA00001633"/>
    </source>
</evidence>
<evidence type="ECO:0000256" key="7">
    <source>
        <dbReference type="ARBA" id="ARBA00023239"/>
    </source>
</evidence>
<evidence type="ECO:0000313" key="10">
    <source>
        <dbReference type="EMBL" id="MET3574135.1"/>
    </source>
</evidence>
<evidence type="ECO:0000256" key="2">
    <source>
        <dbReference type="ARBA" id="ARBA00004696"/>
    </source>
</evidence>
<comment type="similarity">
    <text evidence="8">Belongs to the TrpC family.</text>
</comment>
<keyword evidence="4 8" id="KW-0210">Decarboxylase</keyword>
<sequence>MTTILDEILEEKKRRLQTLRDEIPASPAIRHPRPRLAEMFSNENGLAVIAEVKRASPSKGLINGGVNPAEQAAAYERAGAACISVLTEEAFFKGSYEDLAAVAETVRIPVLCKDFVIDELQIDRALQAGASVILLIAAALTDGRLEELYRYAAQAGLDVLVEVHNAEEMDRALQLGAPFIGINNRDLKTFGVNLGRTEELAAQAGNRPGGYLISESGISVPEQAARAAKAGADGILVGEALMKSGDPEEAIRALKRAGKTAEEVQR</sequence>
<evidence type="ECO:0000256" key="3">
    <source>
        <dbReference type="ARBA" id="ARBA00022605"/>
    </source>
</evidence>
<accession>A0ABV2G767</accession>
<evidence type="ECO:0000256" key="6">
    <source>
        <dbReference type="ARBA" id="ARBA00023141"/>
    </source>
</evidence>
<dbReference type="EMBL" id="JBEPLW010000001">
    <property type="protein sequence ID" value="MET3574135.1"/>
    <property type="molecule type" value="Genomic_DNA"/>
</dbReference>
<reference evidence="10 11" key="1">
    <citation type="submission" date="2024-06" db="EMBL/GenBank/DDBJ databases">
        <title>Genomic Encyclopedia of Type Strains, Phase IV (KMG-IV): sequencing the most valuable type-strain genomes for metagenomic binning, comparative biology and taxonomic classification.</title>
        <authorList>
            <person name="Goeker M."/>
        </authorList>
    </citation>
    <scope>NUCLEOTIDE SEQUENCE [LARGE SCALE GENOMIC DNA]</scope>
    <source>
        <strain evidence="10 11">DSM 26128</strain>
    </source>
</reference>
<keyword evidence="5 8" id="KW-0822">Tryptophan biosynthesis</keyword>
<evidence type="ECO:0000313" key="11">
    <source>
        <dbReference type="Proteomes" id="UP001549099"/>
    </source>
</evidence>
<keyword evidence="3 8" id="KW-0028">Amino-acid biosynthesis</keyword>
<dbReference type="InterPro" id="IPR045186">
    <property type="entry name" value="Indole-3-glycerol_P_synth"/>
</dbReference>
<evidence type="ECO:0000256" key="5">
    <source>
        <dbReference type="ARBA" id="ARBA00022822"/>
    </source>
</evidence>
<evidence type="ECO:0000256" key="8">
    <source>
        <dbReference type="HAMAP-Rule" id="MF_00134"/>
    </source>
</evidence>
<dbReference type="RefSeq" id="WP_354194073.1">
    <property type="nucleotide sequence ID" value="NZ_JBEPLW010000001.1"/>
</dbReference>
<comment type="caution">
    <text evidence="10">The sequence shown here is derived from an EMBL/GenBank/DDBJ whole genome shotgun (WGS) entry which is preliminary data.</text>
</comment>
<keyword evidence="6 8" id="KW-0057">Aromatic amino acid biosynthesis</keyword>
<dbReference type="InterPro" id="IPR013798">
    <property type="entry name" value="Indole-3-glycerol_P_synth_dom"/>
</dbReference>
<protein>
    <recommendedName>
        <fullName evidence="8">Indole-3-glycerol phosphate synthase</fullName>
        <shortName evidence="8">IGPS</shortName>
        <ecNumber evidence="8">4.1.1.48</ecNumber>
    </recommendedName>
</protein>
<dbReference type="InterPro" id="IPR001468">
    <property type="entry name" value="Indole-3-GlycerolPSynthase_CS"/>
</dbReference>
<organism evidence="10 11">
    <name type="scientific">Bhargavaea ullalensis</name>
    <dbReference type="NCBI Taxonomy" id="1265685"/>
    <lineage>
        <taxon>Bacteria</taxon>
        <taxon>Bacillati</taxon>
        <taxon>Bacillota</taxon>
        <taxon>Bacilli</taxon>
        <taxon>Bacillales</taxon>
        <taxon>Caryophanaceae</taxon>
        <taxon>Bhargavaea</taxon>
    </lineage>
</organism>
<dbReference type="PROSITE" id="PS00614">
    <property type="entry name" value="IGPS"/>
    <property type="match status" value="1"/>
</dbReference>
<dbReference type="HAMAP" id="MF_00134_A">
    <property type="entry name" value="IGPS_A"/>
    <property type="match status" value="1"/>
</dbReference>
<name>A0ABV2G767_9BACL</name>
<dbReference type="InterPro" id="IPR013785">
    <property type="entry name" value="Aldolase_TIM"/>
</dbReference>
<dbReference type="PANTHER" id="PTHR22854">
    <property type="entry name" value="TRYPTOPHAN BIOSYNTHESIS PROTEIN"/>
    <property type="match status" value="1"/>
</dbReference>